<feature type="region of interest" description="Disordered" evidence="1">
    <location>
        <begin position="304"/>
        <end position="350"/>
    </location>
</feature>
<dbReference type="GO" id="GO:0019748">
    <property type="term" value="P:secondary metabolic process"/>
    <property type="evidence" value="ECO:0007669"/>
    <property type="project" value="InterPro"/>
</dbReference>
<dbReference type="Proteomes" id="UP000569914">
    <property type="component" value="Unassembled WGS sequence"/>
</dbReference>
<dbReference type="InterPro" id="IPR006748">
    <property type="entry name" value="NH2Glyco/OHUrea_AB-resist_kin"/>
</dbReference>
<evidence type="ECO:0000313" key="3">
    <source>
        <dbReference type="Proteomes" id="UP000569914"/>
    </source>
</evidence>
<gene>
    <name evidence="2" type="ORF">BKA15_002882</name>
</gene>
<dbReference type="RefSeq" id="WP_179751780.1">
    <property type="nucleotide sequence ID" value="NZ_JACCBU010000001.1"/>
</dbReference>
<proteinExistence type="predicted"/>
<feature type="compositionally biased region" description="Basic and acidic residues" evidence="1">
    <location>
        <begin position="338"/>
        <end position="350"/>
    </location>
</feature>
<accession>A0A7Y9I765</accession>
<reference evidence="2 3" key="1">
    <citation type="submission" date="2020-07" db="EMBL/GenBank/DDBJ databases">
        <title>Sequencing the genomes of 1000 actinobacteria strains.</title>
        <authorList>
            <person name="Klenk H.-P."/>
        </authorList>
    </citation>
    <scope>NUCLEOTIDE SEQUENCE [LARGE SCALE GENOMIC DNA]</scope>
    <source>
        <strain evidence="2 3">DSM 22083</strain>
    </source>
</reference>
<organism evidence="2 3">
    <name type="scientific">Microlunatus parietis</name>
    <dbReference type="NCBI Taxonomy" id="682979"/>
    <lineage>
        <taxon>Bacteria</taxon>
        <taxon>Bacillati</taxon>
        <taxon>Actinomycetota</taxon>
        <taxon>Actinomycetes</taxon>
        <taxon>Propionibacteriales</taxon>
        <taxon>Propionibacteriaceae</taxon>
        <taxon>Microlunatus</taxon>
    </lineage>
</organism>
<dbReference type="AlphaFoldDB" id="A0A7Y9I765"/>
<dbReference type="GO" id="GO:0016773">
    <property type="term" value="F:phosphotransferase activity, alcohol group as acceptor"/>
    <property type="evidence" value="ECO:0007669"/>
    <property type="project" value="InterPro"/>
</dbReference>
<dbReference type="GO" id="GO:0016301">
    <property type="term" value="F:kinase activity"/>
    <property type="evidence" value="ECO:0007669"/>
    <property type="project" value="UniProtKB-KW"/>
</dbReference>
<dbReference type="Pfam" id="PF04655">
    <property type="entry name" value="APH_6_hur"/>
    <property type="match status" value="1"/>
</dbReference>
<name>A0A7Y9I765_9ACTN</name>
<keyword evidence="2" id="KW-0418">Kinase</keyword>
<sequence>MDLLDDDQHRRLVTYHPGAEEWIERLPGLVAEYARRWRLTIGPTYRPGGDASWAAPAERADGEQVVIKIALPDPDFSAAFAVLRHYDGHGAVRVHEVDPDERASLIERCEPGTTAAEHRPEEALAAAAEVLPRLWRSDPDPAIPVPRLTDLAADRAARLRERADRLGDQLLRDGAALYAELAVVTEDDRLLHGDLNQRNVIRGERGWLAIDPRPCHGDPAHELAAWFVNRIEAEPDPVGQAHRLADTLGLPAGPTGALARCADGPAVLLADGQPGARPTHRLCPGCPDAARRSLIIRGMRGCHRRRRAAATRGRGDPRRTRPDRPVVGGRPAGAGRCDVVRADGGTRSRS</sequence>
<evidence type="ECO:0000313" key="2">
    <source>
        <dbReference type="EMBL" id="NYE71553.1"/>
    </source>
</evidence>
<comment type="caution">
    <text evidence="2">The sequence shown here is derived from an EMBL/GenBank/DDBJ whole genome shotgun (WGS) entry which is preliminary data.</text>
</comment>
<dbReference type="EMBL" id="JACCBU010000001">
    <property type="protein sequence ID" value="NYE71553.1"/>
    <property type="molecule type" value="Genomic_DNA"/>
</dbReference>
<dbReference type="Gene3D" id="1.10.510.10">
    <property type="entry name" value="Transferase(Phosphotransferase) domain 1"/>
    <property type="match status" value="1"/>
</dbReference>
<evidence type="ECO:0000256" key="1">
    <source>
        <dbReference type="SAM" id="MobiDB-lite"/>
    </source>
</evidence>
<protein>
    <submittedName>
        <fullName evidence="2">Streptomycin 6-kinase</fullName>
    </submittedName>
</protein>
<dbReference type="InterPro" id="IPR011009">
    <property type="entry name" value="Kinase-like_dom_sf"/>
</dbReference>
<feature type="compositionally biased region" description="Basic and acidic residues" evidence="1">
    <location>
        <begin position="313"/>
        <end position="324"/>
    </location>
</feature>
<keyword evidence="3" id="KW-1185">Reference proteome</keyword>
<dbReference type="SUPFAM" id="SSF56112">
    <property type="entry name" value="Protein kinase-like (PK-like)"/>
    <property type="match status" value="1"/>
</dbReference>
<keyword evidence="2" id="KW-0808">Transferase</keyword>